<dbReference type="FunFam" id="3.30.300.30:FF:000010">
    <property type="entry name" value="Enterobactin synthetase component F"/>
    <property type="match status" value="3"/>
</dbReference>
<protein>
    <recommendedName>
        <fullName evidence="5">Carrier domain-containing protein</fullName>
    </recommendedName>
</protein>
<dbReference type="Pfam" id="PF00550">
    <property type="entry name" value="PP-binding"/>
    <property type="match status" value="3"/>
</dbReference>
<dbReference type="GO" id="GO:0043041">
    <property type="term" value="P:amino acid activation for nonribosomal peptide biosynthetic process"/>
    <property type="evidence" value="ECO:0007669"/>
    <property type="project" value="TreeGrafter"/>
</dbReference>
<evidence type="ECO:0000256" key="4">
    <source>
        <dbReference type="ARBA" id="ARBA00029454"/>
    </source>
</evidence>
<keyword evidence="1" id="KW-0596">Phosphopantetheine</keyword>
<name>A0A9P6J7V5_MORAP</name>
<dbReference type="GO" id="GO:0044550">
    <property type="term" value="P:secondary metabolite biosynthetic process"/>
    <property type="evidence" value="ECO:0007669"/>
    <property type="project" value="TreeGrafter"/>
</dbReference>
<feature type="domain" description="Carrier" evidence="5">
    <location>
        <begin position="1562"/>
        <end position="1636"/>
    </location>
</feature>
<dbReference type="InterPro" id="IPR025110">
    <property type="entry name" value="AMP-bd_C"/>
</dbReference>
<dbReference type="InterPro" id="IPR010071">
    <property type="entry name" value="AA_adenyl_dom"/>
</dbReference>
<proteinExistence type="inferred from homology"/>
<dbReference type="GO" id="GO:0016874">
    <property type="term" value="F:ligase activity"/>
    <property type="evidence" value="ECO:0007669"/>
    <property type="project" value="UniProtKB-KW"/>
</dbReference>
<evidence type="ECO:0000256" key="3">
    <source>
        <dbReference type="ARBA" id="ARBA00022598"/>
    </source>
</evidence>
<dbReference type="Proteomes" id="UP000738359">
    <property type="component" value="Unassembled WGS sequence"/>
</dbReference>
<dbReference type="FunFam" id="3.40.50.980:FF:000001">
    <property type="entry name" value="Non-ribosomal peptide synthetase"/>
    <property type="match status" value="3"/>
</dbReference>
<dbReference type="PROSITE" id="PS00455">
    <property type="entry name" value="AMP_BINDING"/>
    <property type="match status" value="3"/>
</dbReference>
<gene>
    <name evidence="6" type="ORF">BGZ70_006910</name>
</gene>
<dbReference type="GO" id="GO:0005737">
    <property type="term" value="C:cytoplasm"/>
    <property type="evidence" value="ECO:0007669"/>
    <property type="project" value="TreeGrafter"/>
</dbReference>
<dbReference type="Gene3D" id="2.30.38.10">
    <property type="entry name" value="Luciferase, Domain 3"/>
    <property type="match status" value="3"/>
</dbReference>
<dbReference type="GO" id="GO:0031177">
    <property type="term" value="F:phosphopantetheine binding"/>
    <property type="evidence" value="ECO:0007669"/>
    <property type="project" value="InterPro"/>
</dbReference>
<dbReference type="Gene3D" id="3.40.50.12780">
    <property type="entry name" value="N-terminal domain of ligase-like"/>
    <property type="match status" value="1"/>
</dbReference>
<dbReference type="NCBIfam" id="TIGR01733">
    <property type="entry name" value="AA-adenyl-dom"/>
    <property type="match status" value="2"/>
</dbReference>
<dbReference type="SUPFAM" id="SSF47336">
    <property type="entry name" value="ACP-like"/>
    <property type="match status" value="3"/>
</dbReference>
<evidence type="ECO:0000313" key="7">
    <source>
        <dbReference type="Proteomes" id="UP000738359"/>
    </source>
</evidence>
<evidence type="ECO:0000256" key="2">
    <source>
        <dbReference type="ARBA" id="ARBA00022553"/>
    </source>
</evidence>
<dbReference type="PANTHER" id="PTHR45527">
    <property type="entry name" value="NONRIBOSOMAL PEPTIDE SYNTHETASE"/>
    <property type="match status" value="1"/>
</dbReference>
<dbReference type="InterPro" id="IPR042099">
    <property type="entry name" value="ANL_N_sf"/>
</dbReference>
<dbReference type="Gene3D" id="3.40.50.980">
    <property type="match status" value="5"/>
</dbReference>
<dbReference type="InterPro" id="IPR009081">
    <property type="entry name" value="PP-bd_ACP"/>
</dbReference>
<evidence type="ECO:0000259" key="5">
    <source>
        <dbReference type="PROSITE" id="PS50075"/>
    </source>
</evidence>
<comment type="caution">
    <text evidence="6">The sequence shown here is derived from an EMBL/GenBank/DDBJ whole genome shotgun (WGS) entry which is preliminary data.</text>
</comment>
<dbReference type="OrthoDB" id="329835at2759"/>
<dbReference type="InterPro" id="IPR036736">
    <property type="entry name" value="ACP-like_sf"/>
</dbReference>
<dbReference type="Gene3D" id="3.30.559.30">
    <property type="entry name" value="Nonribosomal peptide synthetase, condensation domain"/>
    <property type="match status" value="2"/>
</dbReference>
<feature type="domain" description="Carrier" evidence="5">
    <location>
        <begin position="485"/>
        <end position="559"/>
    </location>
</feature>
<dbReference type="InterPro" id="IPR001031">
    <property type="entry name" value="Thioesterase"/>
</dbReference>
<dbReference type="Gene3D" id="3.30.300.30">
    <property type="match status" value="3"/>
</dbReference>
<evidence type="ECO:0000313" key="6">
    <source>
        <dbReference type="EMBL" id="KAF9964127.1"/>
    </source>
</evidence>
<dbReference type="InterPro" id="IPR006162">
    <property type="entry name" value="Ppantetheine_attach_site"/>
</dbReference>
<sequence length="2949" mass="324419">MTYRELNSRANGIARQLVATGVKPGDLVLLLLNRSINLVAAEIAILKVGAAYVPIDIKAPLDRQAYIASDSGAKLLISDEYTVVPVQIQVPLLRLSNHQEDHEDLQADFDGSLCASTSSHDTAYVMYTSGSTGTPKGVMVPHRGIARLVINNGFSNMGPGDRMAFGTNPSFDPSTFEVWAPLLNGACIVVVDNDDYLDAHRLANALVHHNITCLYMTNALLNQYAFIIGRTLSELKYLFCGAQQGLIKSYSAVLEHGGPVRLVNRYGPTEITVNAATYTATSTINQMDRLPIGRPIGNTRLYVLDKHRNPVPIGVIGELFIGGPGVANGYFNRPDLTDERFLQDPFSEVQGARMYRSGDLVRYMSDGNLVFMARNDDQVKIRGYRIELGEIEVRLVEHAQVREAAVLVISESSGDTRLVAYMVADPQERLAHALREHLGASLPEYMIPSAFVRLDSFPLTSNGKIDRRALPAPDASSFVGREYEEPQGKVEKLLADVWTDLLKIDMVGRHDNFFMLGGHSLLAVRMIEQLRQIGYTLSVSALFDNPVLHTLAASLRLHEAGPEVPPNFITTATSALAPELLPLIDLTQDDIDIIISQVPGGVANIQDVYALSPLQDGILFHHMMAAEGDPYLLMVCTAFRDRELLDRYLSAFQQVVDRHDILRTAVFWQNLTTPAQVVLRQASLSITEHSLDPAEGPVVEQLMQLYDARKHRIDLRSAPLTRFIIAKDVDDRWIMLQLLHHLIGDHSTLEVTEEEIEAILQGHIDSLPAPQPYRNLIAQARMGASVEEHEEFFHRMLQDIDTPSLPYGLSDIHREGGNVSELHKMLPQDLNDRLRDHAKRLGVSLASLCHLAWAQVIAATSGQEKVVFGTVLFGRMLGGSGSDRAMGLFINTLPFRVDVGGASTIETVRRVQTDMAALLEHEHASLALAQRCSSVPSGAPLFNALLNYRHSTIPGEEAAKDTGIEPIEGLERTNYAFVLSVEDLSSALGLTAQVVQPHDPSTICGYMQQALHNLVEVLESAPEDPVHGLPIVPAEEYEMVVRSWNNTDASFPSDRAVHQLFEVQAERTPNAIAVVHDDRSMSYRALNGHATRLARELLDLGVQRGDNVAILLERSFDLIITQLAILKVGAAYVPIDIKAPVDRQLFILSDSGANLLVTEESMDVHIQIQIPLLRLGVSQDDNDDSQVGSLPIIAVSSLDTAYIMYTSGSTGLPKGVMTPHRGVARLAINNGYANVGSDDRIAFASNPAFDASTFDVWAPLLNGGRVVIVDADTFTTPHLLAKTLDRHKVTGLFMTTALFNQYVHSIGTSLARLRYLLCGGEQENLESFSTLLKHGGPEHLIHCYGPTETTTFATTYEVKQIGENADRLPIGRPISNTQSYVLDQHRKPVPLGAVGELYLGGVGVANGYLNRPDLTAERFLPNPFSKIKGARMYRSGDLVRYLPDGNLVFVSRNDGQVKIRGFRIELGEIQARLEEHELVKEAVIITLGDGGEKRLVAYVVASAHEQLARTLREYLAEHLPEYMVPAAFVRMDMLPVTNNGKIDRRALPKPDSTSFVTQGYVAPEGDVEIALADIWIDLLKIERVGRLDNFFMLGGHSLLAVQMIGRLHRLGLSLSVRALFDNPVLSVLSASLSQHHPSPEAPANLITNDTAMITPDLLPLIDLSQDDIDHIVGIVPGGVANIQDIYGLSPLQDGILFHHMMATQGDPYLLVGCVAFDNRALVDRYLAAFQEIVDRHDILRTAVVWENVSSPAQVVLRQTALSITEHSLDPADGPIVDQLRQRYDARRHRIDLNSAPLCRFVMAQDTDGRWIVLQLLHHIVGDHSTMDIVEEEIEAILNGRADSLPAPQPYRNLIAQARMGVSAEEHETFFRKMLHDVDTPSLPYGLSDLHGEGGNITQSRTMLSQDLNDKLRGFAKHLGVSLASLCHLAWAQVIAATSGQEKVVFGTVLFGRMQGGSGSDRAMGLFINTLPLRVDVEDVSVMDSVRKVQTDLASLLEHEHASLALAQRCSSVPSGTPLFSAILNYRHNAAPVKEARADTGMEVIGGNERDNFPLGLSVEDFGTALGLTTQVVEPYDPSRICGYMQQALQNLAHALEHTPEGPLQSLPVLPAEEHELVVQTWNKTDHPYPNERCIHQLFEDQVEKAPHAVAVVHEEASMTYGTLNHHANGLAQKLFGLGVQRGDYVALLLERSFELIIAQLAILKVGAAYVPIDIKAPVDRQLYIVSDSGAKLLITDESTQIPSQIQVPLLRVSADQEYDGDEQGPTSSSQLSSASSLDTAYVMYTSGSTGLPKGVMVPHRAMAGLLINPRTADVWGPLLHGSRIVIIDNDTYLDPHRLADALDRYQITSLEPTSALFHQYAFVIGPALSKLKYLVSGGEQGLIEAYTEILRHGGPVRLLNTYGPTETTVIATAYEATHELYQLDRVPIGRPICNARLYVLNQHQNPVPIGVTGELYIGGPGVGNGYHNRPELTVERFLPDPYSKVQGARMYKSGDLVRYLPDGNLVFMGRNDDQIKIRGYRIELGEIEMRLAEHPQVREVVVLAIGDNSSDKRLVAYVVSTPQDDLVQTLRDHLSATLPEYMVPSAFVRLDAMPVTNNGKIDRRALPQPDSASFATQGFAAPQGETETAMAAIWSEILKIDRIGRHDNFFMLGGHSLLAVRMIGTLRSRLGIELKLQSLFTAPTIAELTQNLSQGAENQADEYGVLLPLKTQGSRPPLFCIHSGLGLSWLYMGLAKHLHPDQPLYGLQARGLDGTTPMAGSIEEMALDYIEQIRKVQPHGPYHLLGWCIGGNIAHCMASELERQGERVPLLAIMDSLGDYSVLAENDIVIDSIEEQDEGIFIEHLARYGDNDSMEEGSALWEKAMPISSNNLNLVKVFTPSVYSGDILYFKATVQQDEHSAAIDPESWRPFTLGEIEVHDIECTHMEMDKPEHIGFVGSTVAARIEDLM</sequence>
<dbReference type="GO" id="GO:0072330">
    <property type="term" value="P:monocarboxylic acid biosynthetic process"/>
    <property type="evidence" value="ECO:0007669"/>
    <property type="project" value="UniProtKB-ARBA"/>
</dbReference>
<dbReference type="Pfam" id="PF00668">
    <property type="entry name" value="Condensation"/>
    <property type="match status" value="2"/>
</dbReference>
<keyword evidence="3" id="KW-0436">Ligase</keyword>
<dbReference type="Pfam" id="PF00501">
    <property type="entry name" value="AMP-binding"/>
    <property type="match status" value="3"/>
</dbReference>
<dbReference type="PROSITE" id="PS00012">
    <property type="entry name" value="PHOSPHOPANTETHEINE"/>
    <property type="match status" value="3"/>
</dbReference>
<organism evidence="6 7">
    <name type="scientific">Mortierella alpina</name>
    <name type="common">Oleaginous fungus</name>
    <name type="synonym">Mortierella renispora</name>
    <dbReference type="NCBI Taxonomy" id="64518"/>
    <lineage>
        <taxon>Eukaryota</taxon>
        <taxon>Fungi</taxon>
        <taxon>Fungi incertae sedis</taxon>
        <taxon>Mucoromycota</taxon>
        <taxon>Mortierellomycotina</taxon>
        <taxon>Mortierellomycetes</taxon>
        <taxon>Mortierellales</taxon>
        <taxon>Mortierellaceae</taxon>
        <taxon>Mortierella</taxon>
    </lineage>
</organism>
<dbReference type="Gene3D" id="1.10.1200.10">
    <property type="entry name" value="ACP-like"/>
    <property type="match status" value="2"/>
</dbReference>
<evidence type="ECO:0000256" key="1">
    <source>
        <dbReference type="ARBA" id="ARBA00022450"/>
    </source>
</evidence>
<dbReference type="NCBIfam" id="NF003417">
    <property type="entry name" value="PRK04813.1"/>
    <property type="match status" value="4"/>
</dbReference>
<dbReference type="CDD" id="cd12117">
    <property type="entry name" value="A_NRPS_Srf_like"/>
    <property type="match status" value="3"/>
</dbReference>
<dbReference type="InterPro" id="IPR001242">
    <property type="entry name" value="Condensation_dom"/>
</dbReference>
<dbReference type="PANTHER" id="PTHR45527:SF1">
    <property type="entry name" value="FATTY ACID SYNTHASE"/>
    <property type="match status" value="1"/>
</dbReference>
<dbReference type="Gene3D" id="3.30.559.10">
    <property type="entry name" value="Chloramphenicol acetyltransferase-like domain"/>
    <property type="match status" value="2"/>
</dbReference>
<dbReference type="InterPro" id="IPR020845">
    <property type="entry name" value="AMP-binding_CS"/>
</dbReference>
<dbReference type="SMART" id="SM00823">
    <property type="entry name" value="PKS_PP"/>
    <property type="match status" value="3"/>
</dbReference>
<dbReference type="Pfam" id="PF00975">
    <property type="entry name" value="Thioesterase"/>
    <property type="match status" value="1"/>
</dbReference>
<dbReference type="Gene3D" id="3.40.50.1820">
    <property type="entry name" value="alpha/beta hydrolase"/>
    <property type="match status" value="1"/>
</dbReference>
<dbReference type="SUPFAM" id="SSF52777">
    <property type="entry name" value="CoA-dependent acyltransferases"/>
    <property type="match status" value="4"/>
</dbReference>
<keyword evidence="2" id="KW-0597">Phosphoprotein</keyword>
<dbReference type="FunFam" id="1.10.1200.10:FF:000016">
    <property type="entry name" value="Non-ribosomal peptide synthase"/>
    <property type="match status" value="1"/>
</dbReference>
<dbReference type="EMBL" id="JAAAHY010000402">
    <property type="protein sequence ID" value="KAF9964127.1"/>
    <property type="molecule type" value="Genomic_DNA"/>
</dbReference>
<dbReference type="FunFam" id="2.30.38.10:FF:000001">
    <property type="entry name" value="Non-ribosomal peptide synthetase PvdI"/>
    <property type="match status" value="3"/>
</dbReference>
<dbReference type="InterPro" id="IPR020806">
    <property type="entry name" value="PKS_PP-bd"/>
</dbReference>
<dbReference type="SUPFAM" id="SSF56801">
    <property type="entry name" value="Acetyl-CoA synthetase-like"/>
    <property type="match status" value="3"/>
</dbReference>
<reference evidence="6" key="1">
    <citation type="journal article" date="2020" name="Fungal Divers.">
        <title>Resolving the Mortierellaceae phylogeny through synthesis of multi-gene phylogenetics and phylogenomics.</title>
        <authorList>
            <person name="Vandepol N."/>
            <person name="Liber J."/>
            <person name="Desiro A."/>
            <person name="Na H."/>
            <person name="Kennedy M."/>
            <person name="Barry K."/>
            <person name="Grigoriev I.V."/>
            <person name="Miller A.N."/>
            <person name="O'Donnell K."/>
            <person name="Stajich J.E."/>
            <person name="Bonito G."/>
        </authorList>
    </citation>
    <scope>NUCLEOTIDE SEQUENCE</scope>
    <source>
        <strain evidence="6">CK1249</strain>
    </source>
</reference>
<keyword evidence="7" id="KW-1185">Reference proteome</keyword>
<dbReference type="Pfam" id="PF13193">
    <property type="entry name" value="AMP-binding_C"/>
    <property type="match status" value="3"/>
</dbReference>
<dbReference type="FunFam" id="1.10.1200.10:FF:000005">
    <property type="entry name" value="Nonribosomal peptide synthetase 1"/>
    <property type="match status" value="2"/>
</dbReference>
<dbReference type="PROSITE" id="PS50075">
    <property type="entry name" value="CARRIER"/>
    <property type="match status" value="3"/>
</dbReference>
<dbReference type="CDD" id="cd19544">
    <property type="entry name" value="E-C_NRPS"/>
    <property type="match status" value="2"/>
</dbReference>
<dbReference type="InterPro" id="IPR023213">
    <property type="entry name" value="CAT-like_dom_sf"/>
</dbReference>
<dbReference type="InterPro" id="IPR045851">
    <property type="entry name" value="AMP-bd_C_sf"/>
</dbReference>
<comment type="similarity">
    <text evidence="4">Belongs to the NRP synthetase family.</text>
</comment>
<accession>A0A9P6J7V5</accession>
<dbReference type="SUPFAM" id="SSF53474">
    <property type="entry name" value="alpha/beta-Hydrolases"/>
    <property type="match status" value="1"/>
</dbReference>
<dbReference type="InterPro" id="IPR000873">
    <property type="entry name" value="AMP-dep_synth/lig_dom"/>
</dbReference>
<dbReference type="FunFam" id="3.40.50.12780:FF:000012">
    <property type="entry name" value="Non-ribosomal peptide synthetase"/>
    <property type="match status" value="1"/>
</dbReference>
<feature type="domain" description="Carrier" evidence="5">
    <location>
        <begin position="2621"/>
        <end position="2696"/>
    </location>
</feature>
<dbReference type="InterPro" id="IPR029058">
    <property type="entry name" value="AB_hydrolase_fold"/>
</dbReference>